<reference evidence="1" key="1">
    <citation type="submission" date="2023-11" db="EMBL/GenBank/DDBJ databases">
        <authorList>
            <person name="Poullet M."/>
        </authorList>
    </citation>
    <scope>NUCLEOTIDE SEQUENCE</scope>
    <source>
        <strain evidence="1">E1834</strain>
    </source>
</reference>
<dbReference type="Proteomes" id="UP001497535">
    <property type="component" value="Unassembled WGS sequence"/>
</dbReference>
<accession>A0ACB0ZN11</accession>
<protein>
    <submittedName>
        <fullName evidence="1">Uncharacterized protein</fullName>
    </submittedName>
</protein>
<comment type="caution">
    <text evidence="1">The sequence shown here is derived from an EMBL/GenBank/DDBJ whole genome shotgun (WGS) entry which is preliminary data.</text>
</comment>
<name>A0ACB0ZN11_MELEN</name>
<keyword evidence="2" id="KW-1185">Reference proteome</keyword>
<evidence type="ECO:0000313" key="2">
    <source>
        <dbReference type="Proteomes" id="UP001497535"/>
    </source>
</evidence>
<dbReference type="EMBL" id="CAVMJV010000041">
    <property type="protein sequence ID" value="CAK5080315.1"/>
    <property type="molecule type" value="Genomic_DNA"/>
</dbReference>
<proteinExistence type="predicted"/>
<gene>
    <name evidence="1" type="ORF">MENTE1834_LOCUS27480</name>
</gene>
<organism evidence="1 2">
    <name type="scientific">Meloidogyne enterolobii</name>
    <name type="common">Root-knot nematode worm</name>
    <name type="synonym">Meloidogyne mayaguensis</name>
    <dbReference type="NCBI Taxonomy" id="390850"/>
    <lineage>
        <taxon>Eukaryota</taxon>
        <taxon>Metazoa</taxon>
        <taxon>Ecdysozoa</taxon>
        <taxon>Nematoda</taxon>
        <taxon>Chromadorea</taxon>
        <taxon>Rhabditida</taxon>
        <taxon>Tylenchina</taxon>
        <taxon>Tylenchomorpha</taxon>
        <taxon>Tylenchoidea</taxon>
        <taxon>Meloidogynidae</taxon>
        <taxon>Meloidogyninae</taxon>
        <taxon>Meloidogyne</taxon>
    </lineage>
</organism>
<evidence type="ECO:0000313" key="1">
    <source>
        <dbReference type="EMBL" id="CAK5080315.1"/>
    </source>
</evidence>
<sequence length="267" mass="31527">MGDFGEWYRSIPLITRYWFTGATVIPLMGRFGLFSPYLMLLDFELPITALFYYPVTPQTGFHWLLMCYFLYNYSKDTETSVYDGRPADYLFMLIFNWICCVIICFVSEIYFLLEPMVLSVLYVWCQFNKDRTVSFWFGMQFKAVYLPWVLVAFNMVLRGGGINELIGILVGHTYYFLAFQYALDYGGSVIIKTPQFLLIVGNLLSIIFRQNYSLFILNKRPHAKPLYSTHRKTNFFGFNIIRECRHPIKTSDLNELPSYLYSFLHFH</sequence>